<evidence type="ECO:0000313" key="1">
    <source>
        <dbReference type="EMBL" id="EGF24922.1"/>
    </source>
</evidence>
<dbReference type="RefSeq" id="WP_007329027.1">
    <property type="nucleotide sequence ID" value="NZ_AFAR01000259.1"/>
</dbReference>
<organism evidence="1 2">
    <name type="scientific">Rhodopirellula baltica WH47</name>
    <dbReference type="NCBI Taxonomy" id="991778"/>
    <lineage>
        <taxon>Bacteria</taxon>
        <taxon>Pseudomonadati</taxon>
        <taxon>Planctomycetota</taxon>
        <taxon>Planctomycetia</taxon>
        <taxon>Pirellulales</taxon>
        <taxon>Pirellulaceae</taxon>
        <taxon>Rhodopirellula</taxon>
    </lineage>
</organism>
<protein>
    <recommendedName>
        <fullName evidence="3">DNA phosphorothioation-dependent restriction protein DptG</fullName>
    </recommendedName>
</protein>
<proteinExistence type="predicted"/>
<gene>
    <name evidence="1" type="ORF">RBWH47_05682</name>
</gene>
<dbReference type="EMBL" id="AFAR01000259">
    <property type="protein sequence ID" value="EGF24922.1"/>
    <property type="molecule type" value="Genomic_DNA"/>
</dbReference>
<dbReference type="InterPro" id="IPR017645">
    <property type="entry name" value="Dnd_assoc_1"/>
</dbReference>
<reference evidence="1 2" key="1">
    <citation type="journal article" date="2013" name="Mar. Genomics">
        <title>Expression of sulfatases in Rhodopirellula baltica and the diversity of sulfatases in the genus Rhodopirellula.</title>
        <authorList>
            <person name="Wegner C.E."/>
            <person name="Richter-Heitmann T."/>
            <person name="Klindworth A."/>
            <person name="Klockow C."/>
            <person name="Richter M."/>
            <person name="Achstetter T."/>
            <person name="Glockner F.O."/>
            <person name="Harder J."/>
        </authorList>
    </citation>
    <scope>NUCLEOTIDE SEQUENCE [LARGE SCALE GENOMIC DNA]</scope>
    <source>
        <strain evidence="1 2">WH47</strain>
    </source>
</reference>
<accession>F2AZG7</accession>
<comment type="caution">
    <text evidence="1">The sequence shown here is derived from an EMBL/GenBank/DDBJ whole genome shotgun (WGS) entry which is preliminary data.</text>
</comment>
<evidence type="ECO:0008006" key="3">
    <source>
        <dbReference type="Google" id="ProtNLM"/>
    </source>
</evidence>
<dbReference type="PATRIC" id="fig|991778.3.peg.5426"/>
<dbReference type="Proteomes" id="UP000006222">
    <property type="component" value="Unassembled WGS sequence"/>
</dbReference>
<evidence type="ECO:0000313" key="2">
    <source>
        <dbReference type="Proteomes" id="UP000006222"/>
    </source>
</evidence>
<dbReference type="AlphaFoldDB" id="F2AZG7"/>
<dbReference type="NCBIfam" id="TIGR03236">
    <property type="entry name" value="dnd_assoc_1"/>
    <property type="match status" value="1"/>
</dbReference>
<name>F2AZG7_RHOBT</name>
<sequence length="441" mass="49993">MQHLLEQIANLGDQKIGDNKINSFLPYRKGAKEFDYDAVGCSVLSSLMGRQVKKSYSFEKYKEQCLGHLKDKLSDPGILVHLEKMYFADATIAKTAPEFMLLRAEGSGNSSTKHLTGLFHGFVGKQASPIEFDSGTNFIERIFLDILTSNLQEARPKNKEACYLPFIAENFQRDIAFLSSHPDYFLDQLANCIELYTFIYCSQLGLNIGNWTSGSSPTSKPLYFILDTEKASSERSHLASAGYRSLVEPMKNVFPILSMLEHFNNDGTVPKEPLWSFANTIKTASSDEQAAAKRSLTSFTERFREDRKLDRISNEPATAIESMQQLLRYAVKQFAEGTGRHRVQMQYMEVFDKEVAKNFIQARGRSGKVLIVNQDFILLLTNLAIQDRASVRFQELLGEFQSRGFYFDKSSQQALINFYERVGNVDRMSDSGDAVYVRNTI</sequence>